<dbReference type="RefSeq" id="WP_134209459.1">
    <property type="nucleotide sequence ID" value="NZ_CP038015.1"/>
</dbReference>
<dbReference type="PANTHER" id="PTHR32432">
    <property type="entry name" value="CELL DIVISION PROTEIN FTSA-RELATED"/>
    <property type="match status" value="1"/>
</dbReference>
<dbReference type="Gene3D" id="3.30.420.40">
    <property type="match status" value="1"/>
</dbReference>
<gene>
    <name evidence="1" type="ORF">E2636_06375</name>
</gene>
<proteinExistence type="predicted"/>
<accession>A0A4P6ZXD2</accession>
<dbReference type="PANTHER" id="PTHR32432:SF3">
    <property type="entry name" value="ETHANOLAMINE UTILIZATION PROTEIN EUTJ"/>
    <property type="match status" value="1"/>
</dbReference>
<dbReference type="InterPro" id="IPR005883">
    <property type="entry name" value="PilM"/>
</dbReference>
<sequence length="317" mass="36049">MKFTPSFLNKRTRVATVTIEEDAIRMVEVKSTSPLHVVCAEERSLPSGIITDGKIVDADALVSILGEVVDEWKLSRKAVRFLAPDEYVIIRKLTYPPDVRPDELKGHFFIEIGSTLYLPFEDPVFDVVPYTASTETKEAILIASKESILNTYEDVFEDVKMKPIVADIGPLALYRLAFSQHDFSGEEHILLLDVKNDKYIVSIFHQHFPLFMRPVEVAEPEDSNYFSGSQTTKMDSLVAEIEKLINFYRYNMNQGNEGITHVLLNGELDGWEDLLQTLELRFEVKTSTVIRETIYLEDGKAIPVRFNRALGLALKEV</sequence>
<protein>
    <submittedName>
        <fullName evidence="1">Pilus assembly protein PilM</fullName>
    </submittedName>
</protein>
<name>A0A4P6ZXD2_9BACL</name>
<dbReference type="Proteomes" id="UP000294292">
    <property type="component" value="Chromosome"/>
</dbReference>
<dbReference type="Pfam" id="PF11104">
    <property type="entry name" value="PilM_2"/>
    <property type="match status" value="1"/>
</dbReference>
<dbReference type="OrthoDB" id="2690797at2"/>
<keyword evidence="2" id="KW-1185">Reference proteome</keyword>
<reference evidence="1 2" key="1">
    <citation type="submission" date="2019-03" db="EMBL/GenBank/DDBJ databases">
        <title>Complete genome sequence of Paenisporosarcina antarctica CGMCC 1.6503T.</title>
        <authorList>
            <person name="Rong J.-C."/>
            <person name="Chi N.-Y."/>
            <person name="Zhang Q.-F."/>
        </authorList>
    </citation>
    <scope>NUCLEOTIDE SEQUENCE [LARGE SCALE GENOMIC DNA]</scope>
    <source>
        <strain evidence="1 2">CGMCC 1.6503</strain>
    </source>
</reference>
<dbReference type="InterPro" id="IPR050696">
    <property type="entry name" value="FtsA/MreB"/>
</dbReference>
<evidence type="ECO:0000313" key="1">
    <source>
        <dbReference type="EMBL" id="QBP40768.1"/>
    </source>
</evidence>
<dbReference type="EMBL" id="CP038015">
    <property type="protein sequence ID" value="QBP40768.1"/>
    <property type="molecule type" value="Genomic_DNA"/>
</dbReference>
<dbReference type="KEGG" id="panc:E2636_06375"/>
<organism evidence="1 2">
    <name type="scientific">Paenisporosarcina antarctica</name>
    <dbReference type="NCBI Taxonomy" id="417367"/>
    <lineage>
        <taxon>Bacteria</taxon>
        <taxon>Bacillati</taxon>
        <taxon>Bacillota</taxon>
        <taxon>Bacilli</taxon>
        <taxon>Bacillales</taxon>
        <taxon>Caryophanaceae</taxon>
        <taxon>Paenisporosarcina</taxon>
    </lineage>
</organism>
<evidence type="ECO:0000313" key="2">
    <source>
        <dbReference type="Proteomes" id="UP000294292"/>
    </source>
</evidence>
<dbReference type="AlphaFoldDB" id="A0A4P6ZXD2"/>